<dbReference type="InterPro" id="IPR028203">
    <property type="entry name" value="PSII_CF48-like_dom"/>
</dbReference>
<dbReference type="InterPro" id="IPR013783">
    <property type="entry name" value="Ig-like_fold"/>
</dbReference>
<accession>A0A0G0WKG5</accession>
<feature type="domain" description="Fibronectin type-III" evidence="4">
    <location>
        <begin position="338"/>
        <end position="437"/>
    </location>
</feature>
<dbReference type="PANTHER" id="PTHR47199:SF2">
    <property type="entry name" value="PHOTOSYSTEM II STABILITY_ASSEMBLY FACTOR HCF136, CHLOROPLASTIC"/>
    <property type="match status" value="1"/>
</dbReference>
<dbReference type="SUPFAM" id="SSF49265">
    <property type="entry name" value="Fibronectin type III"/>
    <property type="match status" value="1"/>
</dbReference>
<dbReference type="Gene3D" id="2.130.10.10">
    <property type="entry name" value="YVTN repeat-like/Quinoprotein amine dehydrogenase"/>
    <property type="match status" value="2"/>
</dbReference>
<evidence type="ECO:0000256" key="2">
    <source>
        <dbReference type="ARBA" id="ARBA00023276"/>
    </source>
</evidence>
<gene>
    <name evidence="5" type="ORF">UU69_C0008G0005</name>
</gene>
<dbReference type="InterPro" id="IPR044016">
    <property type="entry name" value="Big_13"/>
</dbReference>
<feature type="signal peptide" evidence="3">
    <location>
        <begin position="1"/>
        <end position="26"/>
    </location>
</feature>
<feature type="chain" id="PRO_5002535087" evidence="3">
    <location>
        <begin position="27"/>
        <end position="1024"/>
    </location>
</feature>
<sequence length="1024" mass="107001">MSKKTYAIFLTLAVLAFLSFALPVQATNWVLGSSGSTAVLLNMDMLDHKFGLAVGGLGTVLKTTDGGNSWTSVGGLSSSVNLYDVDVVDQNTAWAVGLQGSSGIVLKTTNGGNTWVMQFPQTPADIPKLNSVFFFDTFTGFAVGLSGTIWQTTDGGTNWVEKNSGTSQDFNSVTGGVIFGSVVTRAVWAVGQSGAILRSIQLTPSSSWTTWAAQSAPTILTLADVSVFASSATHLSLLATGIGGIILRTTDSGATWTKITSPVTTNSLVSAKLAGSQGFIVGSGGVILKTIDSGASWASISSPTTNILYGLSAQNSGSYLTAVAVGLDGTIVRYEEIPPSQPSSVQKTTAIGDNTPTMQWGTSFDNPGDGFIGTGIAKYEFQNDGLSFVNAGLNTSVNIQSAQADGSHTFAVRAVDAAGNTGSLNTLSYTIDTTAPAVGAVTPVAVTAGSAQTFSATYSDTVGVTNCWFYVNDALQGTMSLSGTTSGSASKSHTFSSAGSYSVKVGCNDGNYDGWGTPITVVVSAAAVPDTTAPDTTISNKPSSSTTNISATFGFSANESATFDCKLDTNVFFSCVSPANYSNLSSGSHTFQVRAIDAAGNVDATPDSYTWTITGNAIGDTVAPSVGSVTPATAVATYSQSFTASFSDSVGVVSCNLYVDSIDQGLMTLAGTTSGSASREYSFSSATSHTLQARCSDAAGNVGLGALTTVSVSAAPAVAADTAAPSTPPGLQKISNEADATPTFAWNATSDNIGVTSYLIQIDNGSLIDNGGSTSYTIPSNLANGTHSFKVLAKDAAGNTSPTSSFTFTVNASTVAVSCPLTMEKAYKSSASKAVYYITTDCTKRPFKNGSSFFTYFDSWSEVITTTQTILNSIANDQLGFTPAGPKYDPKYGALVKIVTDPKVYLLLGTEKYWIISESVFTGLKYDWKWIEDVDPGLLNKYSIGSEITYTDHHPNYTIIKYAGFANTYRLEPDPDDYSKQVKRWIKNEKVFNALKFRWDRIVTVPASEVYKDGKIMDESEVNL</sequence>
<evidence type="ECO:0000256" key="1">
    <source>
        <dbReference type="ARBA" id="ARBA00022531"/>
    </source>
</evidence>
<name>A0A0G0WKG5_9BACT</name>
<dbReference type="EMBL" id="LCBP01000008">
    <property type="protein sequence ID" value="KKS13320.1"/>
    <property type="molecule type" value="Genomic_DNA"/>
</dbReference>
<evidence type="ECO:0000313" key="5">
    <source>
        <dbReference type="EMBL" id="KKS13320.1"/>
    </source>
</evidence>
<dbReference type="SUPFAM" id="SSF110296">
    <property type="entry name" value="Oligoxyloglucan reducing end-specific cellobiohydrolase"/>
    <property type="match status" value="1"/>
</dbReference>
<organism evidence="5 6">
    <name type="scientific">Candidatus Magasanikbacteria bacterium GW2011_GWA2_41_55</name>
    <dbReference type="NCBI Taxonomy" id="1619038"/>
    <lineage>
        <taxon>Bacteria</taxon>
        <taxon>Candidatus Magasanikiibacteriota</taxon>
    </lineage>
</organism>
<keyword evidence="1" id="KW-0602">Photosynthesis</keyword>
<dbReference type="PATRIC" id="fig|1619038.3.peg.206"/>
<dbReference type="AlphaFoldDB" id="A0A0G0WKG5"/>
<evidence type="ECO:0000313" key="6">
    <source>
        <dbReference type="Proteomes" id="UP000034299"/>
    </source>
</evidence>
<dbReference type="Pfam" id="PF14870">
    <property type="entry name" value="PSII_BNR"/>
    <property type="match status" value="2"/>
</dbReference>
<dbReference type="InterPro" id="IPR015943">
    <property type="entry name" value="WD40/YVTN_repeat-like_dom_sf"/>
</dbReference>
<keyword evidence="2" id="KW-0604">Photosystem II</keyword>
<dbReference type="SUPFAM" id="SSF50939">
    <property type="entry name" value="Sialidases"/>
    <property type="match status" value="1"/>
</dbReference>
<dbReference type="InterPro" id="IPR003961">
    <property type="entry name" value="FN3_dom"/>
</dbReference>
<dbReference type="InterPro" id="IPR036278">
    <property type="entry name" value="Sialidase_sf"/>
</dbReference>
<evidence type="ECO:0000259" key="4">
    <source>
        <dbReference type="PROSITE" id="PS50853"/>
    </source>
</evidence>
<dbReference type="GO" id="GO:0009523">
    <property type="term" value="C:photosystem II"/>
    <property type="evidence" value="ECO:0007669"/>
    <property type="project" value="UniProtKB-KW"/>
</dbReference>
<dbReference type="PROSITE" id="PS50853">
    <property type="entry name" value="FN3"/>
    <property type="match status" value="2"/>
</dbReference>
<keyword evidence="3" id="KW-0732">Signal</keyword>
<dbReference type="PANTHER" id="PTHR47199">
    <property type="entry name" value="PHOTOSYSTEM II STABILITY/ASSEMBLY FACTOR HCF136, CHLOROPLASTIC"/>
    <property type="match status" value="1"/>
</dbReference>
<dbReference type="GO" id="GO:0015979">
    <property type="term" value="P:photosynthesis"/>
    <property type="evidence" value="ECO:0007669"/>
    <property type="project" value="UniProtKB-KW"/>
</dbReference>
<feature type="domain" description="Fibronectin type-III" evidence="4">
    <location>
        <begin position="728"/>
        <end position="813"/>
    </location>
</feature>
<reference evidence="5 6" key="1">
    <citation type="journal article" date="2015" name="Nature">
        <title>rRNA introns, odd ribosomes, and small enigmatic genomes across a large radiation of phyla.</title>
        <authorList>
            <person name="Brown C.T."/>
            <person name="Hug L.A."/>
            <person name="Thomas B.C."/>
            <person name="Sharon I."/>
            <person name="Castelle C.J."/>
            <person name="Singh A."/>
            <person name="Wilkins M.J."/>
            <person name="Williams K.H."/>
            <person name="Banfield J.F."/>
        </authorList>
    </citation>
    <scope>NUCLEOTIDE SEQUENCE [LARGE SCALE GENOMIC DNA]</scope>
</reference>
<evidence type="ECO:0000256" key="3">
    <source>
        <dbReference type="SAM" id="SignalP"/>
    </source>
</evidence>
<dbReference type="SMART" id="SM00060">
    <property type="entry name" value="FN3"/>
    <property type="match status" value="3"/>
</dbReference>
<dbReference type="InterPro" id="IPR036116">
    <property type="entry name" value="FN3_sf"/>
</dbReference>
<dbReference type="Pfam" id="PF19077">
    <property type="entry name" value="Big_13"/>
    <property type="match status" value="2"/>
</dbReference>
<dbReference type="Gene3D" id="2.60.40.10">
    <property type="entry name" value="Immunoglobulins"/>
    <property type="match status" value="3"/>
</dbReference>
<dbReference type="Proteomes" id="UP000034299">
    <property type="component" value="Unassembled WGS sequence"/>
</dbReference>
<protein>
    <submittedName>
        <fullName evidence="5">OmpA domain protein</fullName>
    </submittedName>
</protein>
<comment type="caution">
    <text evidence="5">The sequence shown here is derived from an EMBL/GenBank/DDBJ whole genome shotgun (WGS) entry which is preliminary data.</text>
</comment>
<proteinExistence type="predicted"/>